<keyword evidence="3 5" id="KW-0698">rRNA processing</keyword>
<evidence type="ECO:0000256" key="3">
    <source>
        <dbReference type="ARBA" id="ARBA00022552"/>
    </source>
</evidence>
<dbReference type="HAMAP" id="MF_00014">
    <property type="entry name" value="Ribosome_mat_RimM"/>
    <property type="match status" value="1"/>
</dbReference>
<evidence type="ECO:0000256" key="4">
    <source>
        <dbReference type="ARBA" id="ARBA00023186"/>
    </source>
</evidence>
<dbReference type="GO" id="GO:0005737">
    <property type="term" value="C:cytoplasm"/>
    <property type="evidence" value="ECO:0007669"/>
    <property type="project" value="UniProtKB-SubCell"/>
</dbReference>
<dbReference type="InterPro" id="IPR002676">
    <property type="entry name" value="RimM_N"/>
</dbReference>
<dbReference type="PANTHER" id="PTHR33692:SF1">
    <property type="entry name" value="RIBOSOME MATURATION FACTOR RIMM"/>
    <property type="match status" value="1"/>
</dbReference>
<comment type="function">
    <text evidence="5">An accessory protein needed during the final step in the assembly of 30S ribosomal subunit, possibly for assembly of the head region. Essential for efficient processing of 16S rRNA. May be needed both before and after RbfA during the maturation of 16S rRNA. It has affinity for free ribosomal 30S subunits but not for 70S ribosomes.</text>
</comment>
<dbReference type="Proteomes" id="UP000595278">
    <property type="component" value="Chromosome"/>
</dbReference>
<protein>
    <recommendedName>
        <fullName evidence="5">Ribosome maturation factor RimM</fullName>
    </recommendedName>
</protein>
<dbReference type="KEGG" id="eaz:JHT90_03040"/>
<organism evidence="8 9">
    <name type="scientific">Entomomonas asaccharolytica</name>
    <dbReference type="NCBI Taxonomy" id="2785331"/>
    <lineage>
        <taxon>Bacteria</taxon>
        <taxon>Pseudomonadati</taxon>
        <taxon>Pseudomonadota</taxon>
        <taxon>Gammaproteobacteria</taxon>
        <taxon>Pseudomonadales</taxon>
        <taxon>Pseudomonadaceae</taxon>
        <taxon>Entomomonas</taxon>
    </lineage>
</organism>
<comment type="subunit">
    <text evidence="5">Binds ribosomal protein uS19.</text>
</comment>
<keyword evidence="2 5" id="KW-0690">Ribosome biogenesis</keyword>
<comment type="subcellular location">
    <subcellularLocation>
        <location evidence="5">Cytoplasm</location>
    </subcellularLocation>
</comment>
<evidence type="ECO:0000259" key="7">
    <source>
        <dbReference type="Pfam" id="PF24986"/>
    </source>
</evidence>
<accession>A0A974NID1</accession>
<name>A0A974NID1_9GAMM</name>
<evidence type="ECO:0000256" key="2">
    <source>
        <dbReference type="ARBA" id="ARBA00022517"/>
    </source>
</evidence>
<feature type="domain" description="RimM N-terminal" evidence="6">
    <location>
        <begin position="14"/>
        <end position="94"/>
    </location>
</feature>
<dbReference type="InterPro" id="IPR009000">
    <property type="entry name" value="Transl_B-barrel_sf"/>
</dbReference>
<dbReference type="InterPro" id="IPR036976">
    <property type="entry name" value="RimM_N_sf"/>
</dbReference>
<dbReference type="Pfam" id="PF24986">
    <property type="entry name" value="PRC_RimM"/>
    <property type="match status" value="1"/>
</dbReference>
<sequence length="178" mass="20235">MNSIVMLEKELVVLGKIVSVHGIRGAVKVYSFTDPIDNILDYKNWILRRENEQTTVKLLSGRIQGKVLVAELQGLTDRDEARSLIDSEICVYRDELPELASDEYYWYQLQGLKVITQQGQLLGQVDHLLETGANDVLVVKPCVNSIDDRERLLPYIDQCVLNVDLTAGELQVDWDAEF</sequence>
<dbReference type="SUPFAM" id="SSF50346">
    <property type="entry name" value="PRC-barrel domain"/>
    <property type="match status" value="1"/>
</dbReference>
<evidence type="ECO:0000313" key="8">
    <source>
        <dbReference type="EMBL" id="QQP87117.1"/>
    </source>
</evidence>
<feature type="domain" description="Ribosome maturation factor RimM PRC barrel" evidence="7">
    <location>
        <begin position="106"/>
        <end position="175"/>
    </location>
</feature>
<dbReference type="PANTHER" id="PTHR33692">
    <property type="entry name" value="RIBOSOME MATURATION FACTOR RIMM"/>
    <property type="match status" value="1"/>
</dbReference>
<keyword evidence="1 5" id="KW-0963">Cytoplasm</keyword>
<evidence type="ECO:0000313" key="9">
    <source>
        <dbReference type="Proteomes" id="UP000595278"/>
    </source>
</evidence>
<comment type="domain">
    <text evidence="5">The PRC barrel domain binds ribosomal protein uS19.</text>
</comment>
<proteinExistence type="inferred from homology"/>
<dbReference type="SUPFAM" id="SSF50447">
    <property type="entry name" value="Translation proteins"/>
    <property type="match status" value="1"/>
</dbReference>
<dbReference type="InterPro" id="IPR011961">
    <property type="entry name" value="RimM"/>
</dbReference>
<gene>
    <name evidence="5 8" type="primary">rimM</name>
    <name evidence="8" type="ORF">JHT90_03040</name>
</gene>
<dbReference type="EMBL" id="CP067393">
    <property type="protein sequence ID" value="QQP87117.1"/>
    <property type="molecule type" value="Genomic_DNA"/>
</dbReference>
<keyword evidence="9" id="KW-1185">Reference proteome</keyword>
<dbReference type="InterPro" id="IPR011033">
    <property type="entry name" value="PRC_barrel-like_sf"/>
</dbReference>
<evidence type="ECO:0000256" key="5">
    <source>
        <dbReference type="HAMAP-Rule" id="MF_00014"/>
    </source>
</evidence>
<dbReference type="Pfam" id="PF01782">
    <property type="entry name" value="RimM"/>
    <property type="match status" value="1"/>
</dbReference>
<dbReference type="Gene3D" id="2.30.30.240">
    <property type="entry name" value="PRC-barrel domain"/>
    <property type="match status" value="1"/>
</dbReference>
<dbReference type="GO" id="GO:0042274">
    <property type="term" value="P:ribosomal small subunit biogenesis"/>
    <property type="evidence" value="ECO:0007669"/>
    <property type="project" value="UniProtKB-UniRule"/>
</dbReference>
<comment type="similarity">
    <text evidence="5">Belongs to the RimM family.</text>
</comment>
<dbReference type="AlphaFoldDB" id="A0A974NID1"/>
<evidence type="ECO:0000256" key="1">
    <source>
        <dbReference type="ARBA" id="ARBA00022490"/>
    </source>
</evidence>
<dbReference type="NCBIfam" id="TIGR02273">
    <property type="entry name" value="16S_RimM"/>
    <property type="match status" value="1"/>
</dbReference>
<dbReference type="InterPro" id="IPR056792">
    <property type="entry name" value="PRC_RimM"/>
</dbReference>
<dbReference type="GO" id="GO:0006364">
    <property type="term" value="P:rRNA processing"/>
    <property type="evidence" value="ECO:0007669"/>
    <property type="project" value="UniProtKB-UniRule"/>
</dbReference>
<reference evidence="8 9" key="1">
    <citation type="submission" date="2021-01" db="EMBL/GenBank/DDBJ databases">
        <title>Entomomonas sp. F2A isolated from a house cricket (Acheta domesticus).</title>
        <authorList>
            <person name="Spergser J."/>
            <person name="Busse H.-J."/>
        </authorList>
    </citation>
    <scope>NUCLEOTIDE SEQUENCE [LARGE SCALE GENOMIC DNA]</scope>
    <source>
        <strain evidence="8 9">F2A</strain>
    </source>
</reference>
<dbReference type="Gene3D" id="2.40.30.60">
    <property type="entry name" value="RimM"/>
    <property type="match status" value="1"/>
</dbReference>
<dbReference type="GO" id="GO:0043022">
    <property type="term" value="F:ribosome binding"/>
    <property type="evidence" value="ECO:0007669"/>
    <property type="project" value="InterPro"/>
</dbReference>
<keyword evidence="4 5" id="KW-0143">Chaperone</keyword>
<dbReference type="GO" id="GO:0005840">
    <property type="term" value="C:ribosome"/>
    <property type="evidence" value="ECO:0007669"/>
    <property type="project" value="InterPro"/>
</dbReference>
<evidence type="ECO:0000259" key="6">
    <source>
        <dbReference type="Pfam" id="PF01782"/>
    </source>
</evidence>